<dbReference type="EMBL" id="BSEC01000001">
    <property type="protein sequence ID" value="GLI94725.1"/>
    <property type="molecule type" value="Genomic_DNA"/>
</dbReference>
<dbReference type="InterPro" id="IPR019897">
    <property type="entry name" value="RidA_CS"/>
</dbReference>
<dbReference type="RefSeq" id="WP_281804881.1">
    <property type="nucleotide sequence ID" value="NZ_BSEC01000001.1"/>
</dbReference>
<comment type="caution">
    <text evidence="2">The sequence shown here is derived from an EMBL/GenBank/DDBJ whole genome shotgun (WGS) entry which is preliminary data.</text>
</comment>
<dbReference type="SUPFAM" id="SSF55298">
    <property type="entry name" value="YjgF-like"/>
    <property type="match status" value="1"/>
</dbReference>
<dbReference type="PANTHER" id="PTHR47328">
    <property type="match status" value="1"/>
</dbReference>
<dbReference type="PROSITE" id="PS01094">
    <property type="entry name" value="UPF0076"/>
    <property type="match status" value="1"/>
</dbReference>
<name>A0A9W6GXN5_9HYPH</name>
<keyword evidence="3" id="KW-1185">Reference proteome</keyword>
<protein>
    <recommendedName>
        <fullName evidence="4">RidA family protein</fullName>
    </recommendedName>
</protein>
<dbReference type="PANTHER" id="PTHR47328:SF1">
    <property type="entry name" value="RUTC FAMILY PROTEIN YOAB"/>
    <property type="match status" value="1"/>
</dbReference>
<accession>A0A9W6GXN5</accession>
<dbReference type="CDD" id="cd06150">
    <property type="entry name" value="YjgF_YER057c_UK114_like_2"/>
    <property type="match status" value="1"/>
</dbReference>
<organism evidence="2 3">
    <name type="scientific">Methylocystis echinoides</name>
    <dbReference type="NCBI Taxonomy" id="29468"/>
    <lineage>
        <taxon>Bacteria</taxon>
        <taxon>Pseudomonadati</taxon>
        <taxon>Pseudomonadota</taxon>
        <taxon>Alphaproteobacteria</taxon>
        <taxon>Hyphomicrobiales</taxon>
        <taxon>Methylocystaceae</taxon>
        <taxon>Methylocystis</taxon>
    </lineage>
</organism>
<dbReference type="InterPro" id="IPR035959">
    <property type="entry name" value="RutC-like_sf"/>
</dbReference>
<evidence type="ECO:0000256" key="1">
    <source>
        <dbReference type="ARBA" id="ARBA00010552"/>
    </source>
</evidence>
<proteinExistence type="inferred from homology"/>
<evidence type="ECO:0000313" key="3">
    <source>
        <dbReference type="Proteomes" id="UP001144323"/>
    </source>
</evidence>
<evidence type="ECO:0008006" key="4">
    <source>
        <dbReference type="Google" id="ProtNLM"/>
    </source>
</evidence>
<reference evidence="2" key="1">
    <citation type="journal article" date="2023" name="Int. J. Syst. Evol. Microbiol.">
        <title>Methylocystis iwaonis sp. nov., a type II methane-oxidizing bacterium from surface soil of a rice paddy field in Japan, and emended description of the genus Methylocystis (ex Whittenbury et al. 1970) Bowman et al. 1993.</title>
        <authorList>
            <person name="Kaise H."/>
            <person name="Sawadogo J.B."/>
            <person name="Alam M.S."/>
            <person name="Ueno C."/>
            <person name="Dianou D."/>
            <person name="Shinjo R."/>
            <person name="Asakawa S."/>
        </authorList>
    </citation>
    <scope>NUCLEOTIDE SEQUENCE</scope>
    <source>
        <strain evidence="2">LMG27198</strain>
    </source>
</reference>
<dbReference type="Pfam" id="PF01042">
    <property type="entry name" value="Ribonuc_L-PSP"/>
    <property type="match status" value="1"/>
</dbReference>
<dbReference type="Gene3D" id="3.30.1330.40">
    <property type="entry name" value="RutC-like"/>
    <property type="match status" value="1"/>
</dbReference>
<sequence>MSDIRRIGVGPRMSKAVVRGNAVYTAGQVAEKTKGGSVADQTREILELIDGLLAEAGSEKAKILSATIYLSDIATFAEMNSVWDVWVDKENPPARATVEAKLVTPDYKVEIAVIAAK</sequence>
<comment type="similarity">
    <text evidence="1">Belongs to the RutC family.</text>
</comment>
<gene>
    <name evidence="2" type="ORF">LMG27198_37170</name>
</gene>
<dbReference type="InterPro" id="IPR006175">
    <property type="entry name" value="YjgF/YER057c/UK114"/>
</dbReference>
<dbReference type="Proteomes" id="UP001144323">
    <property type="component" value="Unassembled WGS sequence"/>
</dbReference>
<dbReference type="InterPro" id="IPR035709">
    <property type="entry name" value="YoaB-like"/>
</dbReference>
<dbReference type="AlphaFoldDB" id="A0A9W6GXN5"/>
<evidence type="ECO:0000313" key="2">
    <source>
        <dbReference type="EMBL" id="GLI94725.1"/>
    </source>
</evidence>